<evidence type="ECO:0000256" key="6">
    <source>
        <dbReference type="RuleBase" id="RU361218"/>
    </source>
</evidence>
<dbReference type="Pfam" id="PF00335">
    <property type="entry name" value="Tetraspanin"/>
    <property type="match status" value="1"/>
</dbReference>
<feature type="transmembrane region" description="Helical" evidence="6">
    <location>
        <begin position="34"/>
        <end position="56"/>
    </location>
</feature>
<evidence type="ECO:0000256" key="2">
    <source>
        <dbReference type="ARBA" id="ARBA00006840"/>
    </source>
</evidence>
<dbReference type="SUPFAM" id="SSF48652">
    <property type="entry name" value="Tetraspanin"/>
    <property type="match status" value="1"/>
</dbReference>
<keyword evidence="3 6" id="KW-0812">Transmembrane</keyword>
<dbReference type="AlphaFoldDB" id="A0A5S6QH10"/>
<sequence>MAGYSRYLQVRRDRTAESNNMNGSTRQALQWSTCALSFIIWISGIAQFCLSLWLLYNRDVSQNLREIDDKLGDLHVSLYVLLGVGAFMALTAFTGWLGAFRMSTLLLVVYFVCLVIACSAEFASSILAGAHQSQVRDYVDEAMNKTMTAHYGIDLAYTNEFDSIQANLQCCGVNSYLDWLATYFGNKQFGTNATSTTEVGRVPLSCCNPIGLLEYKGSCGTSFDDQPLTAYALYVNAQGCIDKVCDVLYSKYVVNIGLAVGNLILQLLGIVTALLLLRSIRKG</sequence>
<feature type="transmembrane region" description="Helical" evidence="6">
    <location>
        <begin position="105"/>
        <end position="128"/>
    </location>
</feature>
<proteinExistence type="inferred from homology"/>
<dbReference type="InterPro" id="IPR000301">
    <property type="entry name" value="Tetraspanin_animals"/>
</dbReference>
<dbReference type="Gene3D" id="1.10.1450.10">
    <property type="entry name" value="Tetraspanin"/>
    <property type="match status" value="1"/>
</dbReference>
<comment type="subcellular location">
    <subcellularLocation>
        <location evidence="1 6">Membrane</location>
        <topology evidence="1 6">Multi-pass membrane protein</topology>
    </subcellularLocation>
</comment>
<feature type="transmembrane region" description="Helical" evidence="6">
    <location>
        <begin position="76"/>
        <end position="98"/>
    </location>
</feature>
<dbReference type="WBParaSite" id="TMUE_2000006493.1">
    <property type="protein sequence ID" value="TMUE_2000006493.1"/>
    <property type="gene ID" value="WBGene00291907"/>
</dbReference>
<dbReference type="GO" id="GO:0005886">
    <property type="term" value="C:plasma membrane"/>
    <property type="evidence" value="ECO:0007669"/>
    <property type="project" value="TreeGrafter"/>
</dbReference>
<evidence type="ECO:0000256" key="1">
    <source>
        <dbReference type="ARBA" id="ARBA00004141"/>
    </source>
</evidence>
<evidence type="ECO:0000256" key="3">
    <source>
        <dbReference type="ARBA" id="ARBA00022692"/>
    </source>
</evidence>
<evidence type="ECO:0000313" key="8">
    <source>
        <dbReference type="WBParaSite" id="TMUE_2000006493.1"/>
    </source>
</evidence>
<dbReference type="InterPro" id="IPR008952">
    <property type="entry name" value="Tetraspanin_EC2_sf"/>
</dbReference>
<dbReference type="PANTHER" id="PTHR19282">
    <property type="entry name" value="TETRASPANIN"/>
    <property type="match status" value="1"/>
</dbReference>
<dbReference type="PRINTS" id="PR00259">
    <property type="entry name" value="TMFOUR"/>
</dbReference>
<evidence type="ECO:0000256" key="5">
    <source>
        <dbReference type="ARBA" id="ARBA00023136"/>
    </source>
</evidence>
<dbReference type="CDD" id="cd03127">
    <property type="entry name" value="tetraspanin_LEL"/>
    <property type="match status" value="1"/>
</dbReference>
<dbReference type="PIRSF" id="PIRSF002419">
    <property type="entry name" value="Tetraspanin"/>
    <property type="match status" value="1"/>
</dbReference>
<evidence type="ECO:0000313" key="7">
    <source>
        <dbReference type="Proteomes" id="UP000046395"/>
    </source>
</evidence>
<name>A0A5S6QH10_TRIMR</name>
<comment type="similarity">
    <text evidence="2 6">Belongs to the tetraspanin (TM4SF) family.</text>
</comment>
<reference evidence="8" key="1">
    <citation type="submission" date="2019-12" db="UniProtKB">
        <authorList>
            <consortium name="WormBaseParasite"/>
        </authorList>
    </citation>
    <scope>IDENTIFICATION</scope>
</reference>
<keyword evidence="5 6" id="KW-0472">Membrane</keyword>
<dbReference type="STRING" id="70415.A0A5S6QH10"/>
<feature type="transmembrane region" description="Helical" evidence="6">
    <location>
        <begin position="256"/>
        <end position="277"/>
    </location>
</feature>
<organism evidence="7 8">
    <name type="scientific">Trichuris muris</name>
    <name type="common">Mouse whipworm</name>
    <dbReference type="NCBI Taxonomy" id="70415"/>
    <lineage>
        <taxon>Eukaryota</taxon>
        <taxon>Metazoa</taxon>
        <taxon>Ecdysozoa</taxon>
        <taxon>Nematoda</taxon>
        <taxon>Enoplea</taxon>
        <taxon>Dorylaimia</taxon>
        <taxon>Trichinellida</taxon>
        <taxon>Trichuridae</taxon>
        <taxon>Trichuris</taxon>
    </lineage>
</organism>
<accession>A0A5S6QH10</accession>
<keyword evidence="7" id="KW-1185">Reference proteome</keyword>
<protein>
    <recommendedName>
        <fullName evidence="6">Tetraspanin</fullName>
    </recommendedName>
</protein>
<dbReference type="PANTHER" id="PTHR19282:SF551">
    <property type="entry name" value="RE08073P-RELATED"/>
    <property type="match status" value="1"/>
</dbReference>
<evidence type="ECO:0000256" key="4">
    <source>
        <dbReference type="ARBA" id="ARBA00022989"/>
    </source>
</evidence>
<dbReference type="InterPro" id="IPR018499">
    <property type="entry name" value="Tetraspanin/Peripherin"/>
</dbReference>
<keyword evidence="4 6" id="KW-1133">Transmembrane helix</keyword>
<dbReference type="Proteomes" id="UP000046395">
    <property type="component" value="Unassembled WGS sequence"/>
</dbReference>